<evidence type="ECO:0000313" key="3">
    <source>
        <dbReference type="Proteomes" id="UP000018538"/>
    </source>
</evidence>
<dbReference type="InterPro" id="IPR006477">
    <property type="entry name" value="Yir_bir_cir"/>
</dbReference>
<dbReference type="EMBL" id="KI635736">
    <property type="protein sequence ID" value="ETB61211.1"/>
    <property type="molecule type" value="Genomic_DNA"/>
</dbReference>
<keyword evidence="1" id="KW-0812">Transmembrane</keyword>
<keyword evidence="1" id="KW-1133">Transmembrane helix</keyword>
<keyword evidence="3" id="KW-1185">Reference proteome</keyword>
<gene>
    <name evidence="2" type="ORF">YYC_01150</name>
</gene>
<dbReference type="Pfam" id="PF06022">
    <property type="entry name" value="Cir_Bir_Yir"/>
    <property type="match status" value="1"/>
</dbReference>
<dbReference type="NCBIfam" id="TIGR01590">
    <property type="entry name" value="yir-bir-cir_Pla"/>
    <property type="match status" value="1"/>
</dbReference>
<feature type="transmembrane region" description="Helical" evidence="1">
    <location>
        <begin position="324"/>
        <end position="342"/>
    </location>
</feature>
<evidence type="ECO:0000313" key="2">
    <source>
        <dbReference type="EMBL" id="ETB61211.1"/>
    </source>
</evidence>
<dbReference type="AlphaFoldDB" id="V7PNP3"/>
<accession>V7PNP3</accession>
<name>V7PNP3_PLAYE</name>
<protein>
    <submittedName>
        <fullName evidence="2">Uncharacterized protein</fullName>
    </submittedName>
</protein>
<proteinExistence type="predicted"/>
<reference evidence="2 3" key="1">
    <citation type="submission" date="2013-11" db="EMBL/GenBank/DDBJ databases">
        <title>The Genome Sequence of Plasmodium yoelii 17X.</title>
        <authorList>
            <consortium name="The Broad Institute Genomics Platform"/>
            <consortium name="The Broad Institute Genome Sequencing Center for Infectious Disease"/>
            <person name="Neafsey D."/>
            <person name="Adams J."/>
            <person name="Walker B."/>
            <person name="Young S.K."/>
            <person name="Zeng Q."/>
            <person name="Gargeya S."/>
            <person name="Fitzgerald M."/>
            <person name="Haas B."/>
            <person name="Abouelleil A."/>
            <person name="Alvarado L."/>
            <person name="Chapman S.B."/>
            <person name="Gainer-Dewar J."/>
            <person name="Goldberg J."/>
            <person name="Griggs A."/>
            <person name="Gujja S."/>
            <person name="Hansen M."/>
            <person name="Howarth C."/>
            <person name="Imamovic A."/>
            <person name="Ireland A."/>
            <person name="Larimer J."/>
            <person name="McCowan C."/>
            <person name="Murphy C."/>
            <person name="Pearson M."/>
            <person name="Poon T.W."/>
            <person name="Priest M."/>
            <person name="Roberts A."/>
            <person name="Saif S."/>
            <person name="Shea T."/>
            <person name="Sykes S."/>
            <person name="Wortman J."/>
            <person name="Nusbaum C."/>
            <person name="Birren B."/>
        </authorList>
    </citation>
    <scope>NUCLEOTIDE SEQUENCE [LARGE SCALE GENOMIC DNA]</scope>
    <source>
        <strain evidence="2 3">17X</strain>
    </source>
</reference>
<dbReference type="Proteomes" id="UP000018538">
    <property type="component" value="Unassembled WGS sequence"/>
</dbReference>
<evidence type="ECO:0000256" key="1">
    <source>
        <dbReference type="SAM" id="Phobius"/>
    </source>
</evidence>
<sequence>MINEEHLTNIYINLYTKRENISYLSPLKVIIYLLIFTYLQCGDFNTFWKFFPDGLKNSVDYNFSTGTFKKYCPSSICDGDIDKINAGCLWLINNIFSTSSFSVDNNTLKDDASCIMIWLGYILSLKTFDKINTLNDFYSNHIEKNTMYTENKINYQQAYIKEVMEGIKEYMDINISHMSKFYELLKLLCSMNSDIKKSSNNDILQHANKFVDEYGKLLNDNENIDGSSYNKLLLVLSRYYINFGKGSEYRSKTTDFPSLPTKKTTGNGEVSDTKVTKTAESGVISDPKVTGTIESSSGTEQSNIVTIIPISNTELSGSSLVNKIILFLSIFGAIAILGGISYKYSLFGFRKRSQKQHLRKKLKK</sequence>
<feature type="transmembrane region" description="Helical" evidence="1">
    <location>
        <begin position="21"/>
        <end position="39"/>
    </location>
</feature>
<keyword evidence="1" id="KW-0472">Membrane</keyword>
<organism evidence="2 3">
    <name type="scientific">Plasmodium yoelii 17X</name>
    <dbReference type="NCBI Taxonomy" id="1323249"/>
    <lineage>
        <taxon>Eukaryota</taxon>
        <taxon>Sar</taxon>
        <taxon>Alveolata</taxon>
        <taxon>Apicomplexa</taxon>
        <taxon>Aconoidasida</taxon>
        <taxon>Haemosporida</taxon>
        <taxon>Plasmodiidae</taxon>
        <taxon>Plasmodium</taxon>
        <taxon>Plasmodium (Vinckeia)</taxon>
    </lineage>
</organism>